<dbReference type="Proteomes" id="UP001199469">
    <property type="component" value="Unassembled WGS sequence"/>
</dbReference>
<feature type="domain" description="Amidohydrolase 3" evidence="2">
    <location>
        <begin position="47"/>
        <end position="411"/>
    </location>
</feature>
<comment type="caution">
    <text evidence="3">The sequence shown here is derived from an EMBL/GenBank/DDBJ whole genome shotgun (WGS) entry which is preliminary data.</text>
</comment>
<dbReference type="Gene3D" id="3.20.20.140">
    <property type="entry name" value="Metal-dependent hydrolases"/>
    <property type="match status" value="1"/>
</dbReference>
<dbReference type="InterPro" id="IPR032466">
    <property type="entry name" value="Metal_Hydrolase"/>
</dbReference>
<feature type="compositionally biased region" description="Pro residues" evidence="1">
    <location>
        <begin position="1"/>
        <end position="11"/>
    </location>
</feature>
<dbReference type="SUPFAM" id="SSF51556">
    <property type="entry name" value="Metallo-dependent hydrolases"/>
    <property type="match status" value="1"/>
</dbReference>
<feature type="region of interest" description="Disordered" evidence="1">
    <location>
        <begin position="1"/>
        <end position="24"/>
    </location>
</feature>
<proteinExistence type="predicted"/>
<dbReference type="Gene3D" id="2.30.40.10">
    <property type="entry name" value="Urease, subunit C, domain 1"/>
    <property type="match status" value="1"/>
</dbReference>
<gene>
    <name evidence="3" type="ORF">LQ327_15445</name>
</gene>
<dbReference type="RefSeq" id="WP_230735172.1">
    <property type="nucleotide sequence ID" value="NZ_JAJNDB010000003.1"/>
</dbReference>
<protein>
    <submittedName>
        <fullName evidence="3">Amidohydrolase family protein</fullName>
    </submittedName>
</protein>
<evidence type="ECO:0000259" key="2">
    <source>
        <dbReference type="Pfam" id="PF07969"/>
    </source>
</evidence>
<accession>A0ABS8P947</accession>
<name>A0ABS8P947_9PSEU</name>
<organism evidence="3 4">
    <name type="scientific">Actinomycetospora endophytica</name>
    <dbReference type="NCBI Taxonomy" id="2291215"/>
    <lineage>
        <taxon>Bacteria</taxon>
        <taxon>Bacillati</taxon>
        <taxon>Actinomycetota</taxon>
        <taxon>Actinomycetes</taxon>
        <taxon>Pseudonocardiales</taxon>
        <taxon>Pseudonocardiaceae</taxon>
        <taxon>Actinomycetospora</taxon>
    </lineage>
</organism>
<dbReference type="SUPFAM" id="SSF51338">
    <property type="entry name" value="Composite domain of metallo-dependent hydrolases"/>
    <property type="match status" value="1"/>
</dbReference>
<reference evidence="3 4" key="1">
    <citation type="submission" date="2021-11" db="EMBL/GenBank/DDBJ databases">
        <title>Draft genome sequence of Actinomycetospora sp. SF1 isolated from the rhizosphere soil.</title>
        <authorList>
            <person name="Duangmal K."/>
            <person name="Chantavorakit T."/>
        </authorList>
    </citation>
    <scope>NUCLEOTIDE SEQUENCE [LARGE SCALE GENOMIC DNA]</scope>
    <source>
        <strain evidence="3 4">TBRC 5722</strain>
    </source>
</reference>
<keyword evidence="4" id="KW-1185">Reference proteome</keyword>
<dbReference type="InterPro" id="IPR013108">
    <property type="entry name" value="Amidohydro_3"/>
</dbReference>
<sequence>MTTPSSPPPPDVVLRDARLPDGSGPVDITVDDGRITAIGTSTTATTVIDCSGDAVIPGLIEPHLHLDKALLDAEEPNPDGTLAAAIEITGRLKAAFTRESVAERAGRLLEQAVTHGTTVIRAQPDVDPIVGLTGLEAMLALRESYADLVDLQVVAFPQEGILRSPGTEDLLVEGLRAGADVVGGCSYQEATLDECREHVDRVFALAERFGVPVDIHADLADDTSDPRYALAEHIADRTRAHGMGGRVTVGHMTSLASLVPDARKRVLGELADAGVAVVVLPMTDMHLGGRNDEVNVRRGIAPVRALLDAGVRTGLSSNNVRNAFTPFGIADVLDVALFLAQTSHLAGPDDMARLVTMATDDAAAIVGRGDRHGLHVGADADLVVLAAPNATEALLARADRRYVLKRGRVVATTERTVQLHRRR</sequence>
<evidence type="ECO:0000313" key="3">
    <source>
        <dbReference type="EMBL" id="MCD2194766.1"/>
    </source>
</evidence>
<dbReference type="Pfam" id="PF07969">
    <property type="entry name" value="Amidohydro_3"/>
    <property type="match status" value="1"/>
</dbReference>
<dbReference type="InterPro" id="IPR011059">
    <property type="entry name" value="Metal-dep_hydrolase_composite"/>
</dbReference>
<dbReference type="PANTHER" id="PTHR32027:SF9">
    <property type="entry name" value="BLL3847 PROTEIN"/>
    <property type="match status" value="1"/>
</dbReference>
<dbReference type="InterPro" id="IPR052349">
    <property type="entry name" value="Metallo-hydrolase_Enzymes"/>
</dbReference>
<dbReference type="CDD" id="cd01293">
    <property type="entry name" value="Bact_CD"/>
    <property type="match status" value="1"/>
</dbReference>
<dbReference type="PANTHER" id="PTHR32027">
    <property type="entry name" value="CYTOSINE DEAMINASE"/>
    <property type="match status" value="1"/>
</dbReference>
<evidence type="ECO:0000313" key="4">
    <source>
        <dbReference type="Proteomes" id="UP001199469"/>
    </source>
</evidence>
<dbReference type="EMBL" id="JAJNDB010000003">
    <property type="protein sequence ID" value="MCD2194766.1"/>
    <property type="molecule type" value="Genomic_DNA"/>
</dbReference>
<evidence type="ECO:0000256" key="1">
    <source>
        <dbReference type="SAM" id="MobiDB-lite"/>
    </source>
</evidence>